<dbReference type="Proteomes" id="UP000190959">
    <property type="component" value="Unassembled WGS sequence"/>
</dbReference>
<comment type="caution">
    <text evidence="6">Lacks conserved residue(s) required for the propagation of feature annotation.</text>
</comment>
<comment type="caution">
    <text evidence="7">The sequence shown here is derived from an EMBL/GenBank/DDBJ whole genome shotgun (WGS) entry which is preliminary data.</text>
</comment>
<evidence type="ECO:0000256" key="3">
    <source>
        <dbReference type="ARBA" id="ARBA00022692"/>
    </source>
</evidence>
<keyword evidence="3 6" id="KW-0812">Transmembrane</keyword>
<accession>A0A1S9N5A7</accession>
<keyword evidence="5 6" id="KW-0472">Membrane</keyword>
<dbReference type="Pfam" id="PF01169">
    <property type="entry name" value="GDT1"/>
    <property type="match status" value="1"/>
</dbReference>
<evidence type="ECO:0000313" key="8">
    <source>
        <dbReference type="Proteomes" id="UP000190959"/>
    </source>
</evidence>
<sequence length="131" mass="14417">MGDKTQLMTITIAAENQQPLFILMGTTVGMLIADGIGILGGAWMCKHIPDIYIKWVAGAIFMFFGTLTLYNSVPAAFLGPIYIVLYLALMGLLIYLFGVKIAYFGQVCDITLAKKDDSLEVESEEEIKKRA</sequence>
<evidence type="ECO:0000256" key="5">
    <source>
        <dbReference type="ARBA" id="ARBA00023136"/>
    </source>
</evidence>
<comment type="subcellular location">
    <subcellularLocation>
        <location evidence="1 6">Membrane</location>
        <topology evidence="1 6">Multi-pass membrane protein</topology>
    </subcellularLocation>
</comment>
<evidence type="ECO:0000313" key="7">
    <source>
        <dbReference type="EMBL" id="OOP72605.1"/>
    </source>
</evidence>
<feature type="transmembrane region" description="Helical" evidence="6">
    <location>
        <begin position="51"/>
        <end position="70"/>
    </location>
</feature>
<dbReference type="GO" id="GO:0016020">
    <property type="term" value="C:membrane"/>
    <property type="evidence" value="ECO:0007669"/>
    <property type="project" value="UniProtKB-SubCell"/>
</dbReference>
<dbReference type="GO" id="GO:0046873">
    <property type="term" value="F:metal ion transmembrane transporter activity"/>
    <property type="evidence" value="ECO:0007669"/>
    <property type="project" value="InterPro"/>
</dbReference>
<organism evidence="7 8">
    <name type="scientific">Clostridium beijerinckii</name>
    <name type="common">Clostridium MP</name>
    <dbReference type="NCBI Taxonomy" id="1520"/>
    <lineage>
        <taxon>Bacteria</taxon>
        <taxon>Bacillati</taxon>
        <taxon>Bacillota</taxon>
        <taxon>Clostridia</taxon>
        <taxon>Eubacteriales</taxon>
        <taxon>Clostridiaceae</taxon>
        <taxon>Clostridium</taxon>
    </lineage>
</organism>
<gene>
    <name evidence="7" type="ORF">CBEIBR21_15910</name>
</gene>
<evidence type="ECO:0000256" key="6">
    <source>
        <dbReference type="RuleBase" id="RU365102"/>
    </source>
</evidence>
<evidence type="ECO:0000256" key="1">
    <source>
        <dbReference type="ARBA" id="ARBA00004141"/>
    </source>
</evidence>
<dbReference type="EMBL" id="MWMH01000005">
    <property type="protein sequence ID" value="OOP72605.1"/>
    <property type="molecule type" value="Genomic_DNA"/>
</dbReference>
<dbReference type="PANTHER" id="PTHR12608:SF1">
    <property type="entry name" value="TRANSMEMBRANE PROTEIN 165"/>
    <property type="match status" value="1"/>
</dbReference>
<evidence type="ECO:0000256" key="4">
    <source>
        <dbReference type="ARBA" id="ARBA00022989"/>
    </source>
</evidence>
<feature type="transmembrane region" description="Helical" evidence="6">
    <location>
        <begin position="76"/>
        <end position="97"/>
    </location>
</feature>
<dbReference type="PANTHER" id="PTHR12608">
    <property type="entry name" value="TRANSMEMBRANE PROTEIN HTP-1 RELATED"/>
    <property type="match status" value="1"/>
</dbReference>
<dbReference type="AlphaFoldDB" id="A0A1S9N5A7"/>
<keyword evidence="4 6" id="KW-1133">Transmembrane helix</keyword>
<feature type="transmembrane region" description="Helical" evidence="6">
    <location>
        <begin position="20"/>
        <end position="44"/>
    </location>
</feature>
<protein>
    <recommendedName>
        <fullName evidence="6">GDT1 family protein</fullName>
    </recommendedName>
</protein>
<comment type="similarity">
    <text evidence="2 6">Belongs to the GDT1 family.</text>
</comment>
<dbReference type="InterPro" id="IPR001727">
    <property type="entry name" value="GDT1-like"/>
</dbReference>
<evidence type="ECO:0000256" key="2">
    <source>
        <dbReference type="ARBA" id="ARBA00009190"/>
    </source>
</evidence>
<reference evidence="7 8" key="1">
    <citation type="submission" date="2017-02" db="EMBL/GenBank/DDBJ databases">
        <title>Genome sequence of Clostridium beijerinckii Br21.</title>
        <authorList>
            <person name="Fonseca B.C."/>
            <person name="Guazzaroni M.E."/>
            <person name="Riano-Pachon D.M."/>
            <person name="Reginatto V."/>
        </authorList>
    </citation>
    <scope>NUCLEOTIDE SEQUENCE [LARGE SCALE GENOMIC DNA]</scope>
    <source>
        <strain evidence="7 8">Br21</strain>
    </source>
</reference>
<proteinExistence type="inferred from homology"/>
<name>A0A1S9N5A7_CLOBE</name>